<evidence type="ECO:0000313" key="2">
    <source>
        <dbReference type="Proteomes" id="UP000094329"/>
    </source>
</evidence>
<dbReference type="SUPFAM" id="SSF53756">
    <property type="entry name" value="UDP-Glycosyltransferase/glycogen phosphorylase"/>
    <property type="match status" value="1"/>
</dbReference>
<dbReference type="Proteomes" id="UP000094329">
    <property type="component" value="Unassembled WGS sequence"/>
</dbReference>
<dbReference type="RefSeq" id="WP_069312455.1">
    <property type="nucleotide sequence ID" value="NZ_MDTU01000001.1"/>
</dbReference>
<gene>
    <name evidence="1" type="ORF">BGC07_06650</name>
</gene>
<accession>A0ABX3A953</accession>
<evidence type="ECO:0000313" key="1">
    <source>
        <dbReference type="EMBL" id="ODN42659.1"/>
    </source>
</evidence>
<dbReference type="EMBL" id="MDTU01000001">
    <property type="protein sequence ID" value="ODN42659.1"/>
    <property type="molecule type" value="Genomic_DNA"/>
</dbReference>
<evidence type="ECO:0008006" key="3">
    <source>
        <dbReference type="Google" id="ProtNLM"/>
    </source>
</evidence>
<keyword evidence="2" id="KW-1185">Reference proteome</keyword>
<proteinExistence type="predicted"/>
<protein>
    <recommendedName>
        <fullName evidence="3">Glycosyltransferase subfamily 4-like N-terminal domain-containing protein</fullName>
    </recommendedName>
</protein>
<sequence length="103" mass="11487">MNILFISKSLTGGGSERVLINIAHMLKERGFTCHILLLNKQIEFEVDSDVSIDTAHCAAKLRFKPIHEICLATKILQLEKKSAALTLYFLTTQPLGKVFSLSL</sequence>
<organism evidence="1 2">
    <name type="scientific">Piscirickettsia litoralis</name>
    <dbReference type="NCBI Taxonomy" id="1891921"/>
    <lineage>
        <taxon>Bacteria</taxon>
        <taxon>Pseudomonadati</taxon>
        <taxon>Pseudomonadota</taxon>
        <taxon>Gammaproteobacteria</taxon>
        <taxon>Thiotrichales</taxon>
        <taxon>Piscirickettsiaceae</taxon>
        <taxon>Piscirickettsia</taxon>
    </lineage>
</organism>
<reference evidence="1 2" key="1">
    <citation type="submission" date="2016-08" db="EMBL/GenBank/DDBJ databases">
        <title>Draft genome sequence of Candidatus Piscirickettsia litoralis, from seawater.</title>
        <authorList>
            <person name="Wan X."/>
            <person name="Lee A.J."/>
            <person name="Hou S."/>
            <person name="Donachie S.P."/>
        </authorList>
    </citation>
    <scope>NUCLEOTIDE SEQUENCE [LARGE SCALE GENOMIC DNA]</scope>
    <source>
        <strain evidence="1 2">Y2</strain>
    </source>
</reference>
<name>A0ABX3A953_9GAMM</name>
<comment type="caution">
    <text evidence="1">The sequence shown here is derived from an EMBL/GenBank/DDBJ whole genome shotgun (WGS) entry which is preliminary data.</text>
</comment>